<protein>
    <submittedName>
        <fullName evidence="3">DUF5671 domain-containing protein</fullName>
    </submittedName>
</protein>
<dbReference type="AlphaFoldDB" id="A0A1I7YCQ3"/>
<keyword evidence="1" id="KW-0472">Membrane</keyword>
<sequence length="154" mass="17590">MLIWLFASTTALLWLIKRELRQTNYEGGQRAQFILRNYVISMLFLTIFTVGACIVSMVRLNNNYSYIAAAAESVLIIWQISIVLYFDTFRAVLKKRTLPGQDHNLPSYDNAMKKTPAIVCSQIQGHDNGTKADSDVLPSYEDVVKKFDKPTFME</sequence>
<feature type="transmembrane region" description="Helical" evidence="1">
    <location>
        <begin position="38"/>
        <end position="58"/>
    </location>
</feature>
<proteinExistence type="predicted"/>
<organism evidence="2 3">
    <name type="scientific">Steinernema glaseri</name>
    <dbReference type="NCBI Taxonomy" id="37863"/>
    <lineage>
        <taxon>Eukaryota</taxon>
        <taxon>Metazoa</taxon>
        <taxon>Ecdysozoa</taxon>
        <taxon>Nematoda</taxon>
        <taxon>Chromadorea</taxon>
        <taxon>Rhabditida</taxon>
        <taxon>Tylenchina</taxon>
        <taxon>Panagrolaimomorpha</taxon>
        <taxon>Strongyloidoidea</taxon>
        <taxon>Steinernematidae</taxon>
        <taxon>Steinernema</taxon>
    </lineage>
</organism>
<evidence type="ECO:0000313" key="2">
    <source>
        <dbReference type="Proteomes" id="UP000095287"/>
    </source>
</evidence>
<keyword evidence="1" id="KW-1133">Transmembrane helix</keyword>
<keyword evidence="2" id="KW-1185">Reference proteome</keyword>
<dbReference type="Proteomes" id="UP000095287">
    <property type="component" value="Unplaced"/>
</dbReference>
<evidence type="ECO:0000256" key="1">
    <source>
        <dbReference type="SAM" id="Phobius"/>
    </source>
</evidence>
<accession>A0A1I7YCQ3</accession>
<keyword evidence="1" id="KW-0812">Transmembrane</keyword>
<name>A0A1I7YCQ3_9BILA</name>
<feature type="transmembrane region" description="Helical" evidence="1">
    <location>
        <begin position="64"/>
        <end position="86"/>
    </location>
</feature>
<dbReference type="WBParaSite" id="L893_g14805.t1">
    <property type="protein sequence ID" value="L893_g14805.t1"/>
    <property type="gene ID" value="L893_g14805"/>
</dbReference>
<evidence type="ECO:0000313" key="3">
    <source>
        <dbReference type="WBParaSite" id="L893_g14805.t1"/>
    </source>
</evidence>
<reference evidence="3" key="1">
    <citation type="submission" date="2016-11" db="UniProtKB">
        <authorList>
            <consortium name="WormBaseParasite"/>
        </authorList>
    </citation>
    <scope>IDENTIFICATION</scope>
</reference>